<evidence type="ECO:0000313" key="4">
    <source>
        <dbReference type="Proteomes" id="UP000549617"/>
    </source>
</evidence>
<accession>A0A7W9AJU1</accession>
<reference evidence="3 4" key="1">
    <citation type="submission" date="2020-08" db="EMBL/GenBank/DDBJ databases">
        <title>Genomic Encyclopedia of Type Strains, Phase IV (KMG-IV): sequencing the most valuable type-strain genomes for metagenomic binning, comparative biology and taxonomic classification.</title>
        <authorList>
            <person name="Goeker M."/>
        </authorList>
    </citation>
    <scope>NUCLEOTIDE SEQUENCE [LARGE SCALE GENOMIC DNA]</scope>
    <source>
        <strain evidence="3 4">DSM 25079</strain>
    </source>
</reference>
<dbReference type="Pfam" id="PF00501">
    <property type="entry name" value="AMP-binding"/>
    <property type="match status" value="1"/>
</dbReference>
<feature type="domain" description="AMP-dependent synthetase/ligase" evidence="1">
    <location>
        <begin position="9"/>
        <end position="362"/>
    </location>
</feature>
<dbReference type="Proteomes" id="UP000549617">
    <property type="component" value="Unassembled WGS sequence"/>
</dbReference>
<dbReference type="PANTHER" id="PTHR24096">
    <property type="entry name" value="LONG-CHAIN-FATTY-ACID--COA LIGASE"/>
    <property type="match status" value="1"/>
</dbReference>
<dbReference type="InterPro" id="IPR045851">
    <property type="entry name" value="AMP-bd_C_sf"/>
</dbReference>
<comment type="caution">
    <text evidence="3">The sequence shown here is derived from an EMBL/GenBank/DDBJ whole genome shotgun (WGS) entry which is preliminary data.</text>
</comment>
<sequence length="501" mass="53908">MSLQALAAQALERNPEIPAIEFAHHWHDWGAIRRVAESVQAALEASGIAADAPVAFVPRNRPGAIAALLGLIAQGRTIRMIYAFQSATGIARNIEHLQSAAVIAYREDFSPEVRAAMERQGMAAVALDDMTAAPLTGFERATGAALARTGPAEPQIEILTSGTTGPPKSFPVAYRLLEQHFINSALTRQQGDAPAQSPPFLLFFPLGNISGLYSTLPMVIRGQPIVLLERFTIGAWRDHVVRFRPAHSGLPPSCVQLVLDADIPKEDLASIKAIGVGAAPLDPTVQKAFEDRYGIPILISYGATEFAGPVAAMTADLHAAWGNRKCGTVGRAMPGARLRIVDPQTGAELPRGVEGLLEVVSPRIGPEWIRTSDMAMIDEDDFLFHRGRADGAIMRGGFKVLPESIERALMLHPSVSEAAVIGIADRRLGQVPAAAIRVKPGCDVPAADALEAHLRHHVLATHIPIKWLFCEELPRTPSLKLDRPALQRLFEPDPDAKPGPL</sequence>
<keyword evidence="3" id="KW-0436">Ligase</keyword>
<dbReference type="InterPro" id="IPR025110">
    <property type="entry name" value="AMP-bd_C"/>
</dbReference>
<proteinExistence type="predicted"/>
<keyword evidence="4" id="KW-1185">Reference proteome</keyword>
<protein>
    <submittedName>
        <fullName evidence="3">Acyl-coenzyme A synthetase/AMP-(Fatty) acid ligase</fullName>
    </submittedName>
</protein>
<dbReference type="GO" id="GO:0016405">
    <property type="term" value="F:CoA-ligase activity"/>
    <property type="evidence" value="ECO:0007669"/>
    <property type="project" value="TreeGrafter"/>
</dbReference>
<dbReference type="EMBL" id="JACIJC010000004">
    <property type="protein sequence ID" value="MBB5686739.1"/>
    <property type="molecule type" value="Genomic_DNA"/>
</dbReference>
<evidence type="ECO:0000313" key="3">
    <source>
        <dbReference type="EMBL" id="MBB5686739.1"/>
    </source>
</evidence>
<organism evidence="3 4">
    <name type="scientific">Sphingobium boeckii</name>
    <dbReference type="NCBI Taxonomy" id="1082345"/>
    <lineage>
        <taxon>Bacteria</taxon>
        <taxon>Pseudomonadati</taxon>
        <taxon>Pseudomonadota</taxon>
        <taxon>Alphaproteobacteria</taxon>
        <taxon>Sphingomonadales</taxon>
        <taxon>Sphingomonadaceae</taxon>
        <taxon>Sphingobium</taxon>
    </lineage>
</organism>
<evidence type="ECO:0000259" key="1">
    <source>
        <dbReference type="Pfam" id="PF00501"/>
    </source>
</evidence>
<dbReference type="InterPro" id="IPR000873">
    <property type="entry name" value="AMP-dep_synth/lig_dom"/>
</dbReference>
<name>A0A7W9AJU1_9SPHN</name>
<feature type="domain" description="AMP-binding enzyme C-terminal" evidence="2">
    <location>
        <begin position="405"/>
        <end position="480"/>
    </location>
</feature>
<dbReference type="Gene3D" id="3.30.300.30">
    <property type="match status" value="1"/>
</dbReference>
<dbReference type="SUPFAM" id="SSF56801">
    <property type="entry name" value="Acetyl-CoA synthetase-like"/>
    <property type="match status" value="1"/>
</dbReference>
<dbReference type="AlphaFoldDB" id="A0A7W9AJU1"/>
<dbReference type="InterPro" id="IPR042099">
    <property type="entry name" value="ANL_N_sf"/>
</dbReference>
<evidence type="ECO:0000259" key="2">
    <source>
        <dbReference type="Pfam" id="PF13193"/>
    </source>
</evidence>
<gene>
    <name evidence="3" type="ORF">FHS49_002763</name>
</gene>
<dbReference type="RefSeq" id="WP_184019427.1">
    <property type="nucleotide sequence ID" value="NZ_JACIJC010000004.1"/>
</dbReference>
<dbReference type="Gene3D" id="3.40.50.12780">
    <property type="entry name" value="N-terminal domain of ligase-like"/>
    <property type="match status" value="1"/>
</dbReference>
<dbReference type="CDD" id="cd04433">
    <property type="entry name" value="AFD_class_I"/>
    <property type="match status" value="1"/>
</dbReference>
<dbReference type="Pfam" id="PF13193">
    <property type="entry name" value="AMP-binding_C"/>
    <property type="match status" value="1"/>
</dbReference>